<evidence type="ECO:0000313" key="2">
    <source>
        <dbReference type="EMBL" id="GMI15996.1"/>
    </source>
</evidence>
<dbReference type="Proteomes" id="UP001165122">
    <property type="component" value="Unassembled WGS sequence"/>
</dbReference>
<sequence>MTSQNNMSIFSTAFSDIPPESPYKSPSSLAGKNREQNYPFLSTSSLPPTPPMSQLNTPVYSPKTHTYEASSSKARPRPTGVRQASPPKYTSSGGRLVDVNFIAAAKLIDKAQSNVESARLENLQKANSISELTDLLNKSLERQTLLESRLKQMNMKLLEAYDMKNASTLEKSQAVHDCRVAKSHAIEYMKRKEEAERFVSETLSHKNLVTAQLGKSRKDLSIEKQKNAKMAQEVIDLEIKIRALTKWGDMLESSKTIAEQERDKSVKIKDDVELNAAKGRTKVAMKMQEMGERLVGLEKENETLRRRLMEVTD</sequence>
<proteinExistence type="predicted"/>
<feature type="compositionally biased region" description="Polar residues" evidence="1">
    <location>
        <begin position="54"/>
        <end position="73"/>
    </location>
</feature>
<reference evidence="3" key="1">
    <citation type="journal article" date="2023" name="Commun. Biol.">
        <title>Genome analysis of Parmales, the sister group of diatoms, reveals the evolutionary specialization of diatoms from phago-mixotrophs to photoautotrophs.</title>
        <authorList>
            <person name="Ban H."/>
            <person name="Sato S."/>
            <person name="Yoshikawa S."/>
            <person name="Yamada K."/>
            <person name="Nakamura Y."/>
            <person name="Ichinomiya M."/>
            <person name="Sato N."/>
            <person name="Blanc-Mathieu R."/>
            <person name="Endo H."/>
            <person name="Kuwata A."/>
            <person name="Ogata H."/>
        </authorList>
    </citation>
    <scope>NUCLEOTIDE SEQUENCE [LARGE SCALE GENOMIC DNA]</scope>
    <source>
        <strain evidence="3">NIES 3700</strain>
    </source>
</reference>
<comment type="caution">
    <text evidence="2">The sequence shown here is derived from an EMBL/GenBank/DDBJ whole genome shotgun (WGS) entry which is preliminary data.</text>
</comment>
<dbReference type="EMBL" id="BRXW01000241">
    <property type="protein sequence ID" value="GMI15996.1"/>
    <property type="molecule type" value="Genomic_DNA"/>
</dbReference>
<name>A0A9W7KYP5_9STRA</name>
<gene>
    <name evidence="2" type="ORF">TrLO_g2067</name>
</gene>
<evidence type="ECO:0000256" key="1">
    <source>
        <dbReference type="SAM" id="MobiDB-lite"/>
    </source>
</evidence>
<accession>A0A9W7KYP5</accession>
<feature type="region of interest" description="Disordered" evidence="1">
    <location>
        <begin position="1"/>
        <end position="91"/>
    </location>
</feature>
<feature type="compositionally biased region" description="Polar residues" evidence="1">
    <location>
        <begin position="1"/>
        <end position="14"/>
    </location>
</feature>
<protein>
    <submittedName>
        <fullName evidence="2">Uncharacterized protein</fullName>
    </submittedName>
</protein>
<evidence type="ECO:0000313" key="3">
    <source>
        <dbReference type="Proteomes" id="UP001165122"/>
    </source>
</evidence>
<keyword evidence="3" id="KW-1185">Reference proteome</keyword>
<dbReference type="OrthoDB" id="10433337at2759"/>
<organism evidence="2 3">
    <name type="scientific">Triparma laevis f. longispina</name>
    <dbReference type="NCBI Taxonomy" id="1714387"/>
    <lineage>
        <taxon>Eukaryota</taxon>
        <taxon>Sar</taxon>
        <taxon>Stramenopiles</taxon>
        <taxon>Ochrophyta</taxon>
        <taxon>Bolidophyceae</taxon>
        <taxon>Parmales</taxon>
        <taxon>Triparmaceae</taxon>
        <taxon>Triparma</taxon>
    </lineage>
</organism>
<dbReference type="AlphaFoldDB" id="A0A9W7KYP5"/>